<dbReference type="PROSITE" id="PS00107">
    <property type="entry name" value="PROTEIN_KINASE_ATP"/>
    <property type="match status" value="1"/>
</dbReference>
<dbReference type="InterPro" id="IPR053235">
    <property type="entry name" value="Ser_Thr_kinase"/>
</dbReference>
<reference evidence="5" key="1">
    <citation type="journal article" date="2019" name="Int. J. Syst. Evol. Microbiol.">
        <title>The Global Catalogue of Microorganisms (GCM) 10K type strain sequencing project: providing services to taxonomists for standard genome sequencing and annotation.</title>
        <authorList>
            <consortium name="The Broad Institute Genomics Platform"/>
            <consortium name="The Broad Institute Genome Sequencing Center for Infectious Disease"/>
            <person name="Wu L."/>
            <person name="Ma J."/>
        </authorList>
    </citation>
    <scope>NUCLEOTIDE SEQUENCE [LARGE SCALE GENOMIC DNA]</scope>
    <source>
        <strain evidence="5">KCTC 52168</strain>
    </source>
</reference>
<evidence type="ECO:0000313" key="4">
    <source>
        <dbReference type="EMBL" id="MFC3147612.1"/>
    </source>
</evidence>
<feature type="compositionally biased region" description="Pro residues" evidence="2">
    <location>
        <begin position="608"/>
        <end position="625"/>
    </location>
</feature>
<dbReference type="InterPro" id="IPR008266">
    <property type="entry name" value="Tyr_kinase_AS"/>
</dbReference>
<name>A0ABV7H8B9_9BURK</name>
<dbReference type="InterPro" id="IPR020635">
    <property type="entry name" value="Tyr_kinase_cat_dom"/>
</dbReference>
<dbReference type="InterPro" id="IPR000719">
    <property type="entry name" value="Prot_kinase_dom"/>
</dbReference>
<dbReference type="PROSITE" id="PS00109">
    <property type="entry name" value="PROTEIN_KINASE_TYR"/>
    <property type="match status" value="1"/>
</dbReference>
<evidence type="ECO:0000313" key="5">
    <source>
        <dbReference type="Proteomes" id="UP001595556"/>
    </source>
</evidence>
<proteinExistence type="predicted"/>
<feature type="compositionally biased region" description="Pro residues" evidence="2">
    <location>
        <begin position="633"/>
        <end position="647"/>
    </location>
</feature>
<feature type="region of interest" description="Disordered" evidence="2">
    <location>
        <begin position="587"/>
        <end position="661"/>
    </location>
</feature>
<keyword evidence="4" id="KW-0418">Kinase</keyword>
<organism evidence="4 5">
    <name type="scientific">Piscinibacterium candidicorallinum</name>
    <dbReference type="NCBI Taxonomy" id="1793872"/>
    <lineage>
        <taxon>Bacteria</taxon>
        <taxon>Pseudomonadati</taxon>
        <taxon>Pseudomonadota</taxon>
        <taxon>Betaproteobacteria</taxon>
        <taxon>Burkholderiales</taxon>
        <taxon>Piscinibacterium</taxon>
    </lineage>
</organism>
<feature type="region of interest" description="Disordered" evidence="2">
    <location>
        <begin position="519"/>
        <end position="566"/>
    </location>
</feature>
<evidence type="ECO:0000256" key="1">
    <source>
        <dbReference type="PROSITE-ProRule" id="PRU10141"/>
    </source>
</evidence>
<dbReference type="GO" id="GO:0004674">
    <property type="term" value="F:protein serine/threonine kinase activity"/>
    <property type="evidence" value="ECO:0007669"/>
    <property type="project" value="UniProtKB-KW"/>
</dbReference>
<feature type="binding site" evidence="1">
    <location>
        <position position="52"/>
    </location>
    <ligand>
        <name>ATP</name>
        <dbReference type="ChEBI" id="CHEBI:30616"/>
    </ligand>
</feature>
<keyword evidence="1" id="KW-0547">Nucleotide-binding</keyword>
<feature type="compositionally biased region" description="Basic and acidic residues" evidence="2">
    <location>
        <begin position="651"/>
        <end position="661"/>
    </location>
</feature>
<protein>
    <submittedName>
        <fullName evidence="4">Serine/threonine protein kinase</fullName>
    </submittedName>
</protein>
<dbReference type="SMART" id="SM00219">
    <property type="entry name" value="TyrKc"/>
    <property type="match status" value="1"/>
</dbReference>
<dbReference type="PANTHER" id="PTHR24361">
    <property type="entry name" value="MITOGEN-ACTIVATED KINASE KINASE KINASE"/>
    <property type="match status" value="1"/>
</dbReference>
<comment type="caution">
    <text evidence="4">The sequence shown here is derived from an EMBL/GenBank/DDBJ whole genome shotgun (WGS) entry which is preliminary data.</text>
</comment>
<keyword evidence="4" id="KW-0723">Serine/threonine-protein kinase</keyword>
<dbReference type="Gene3D" id="1.10.510.10">
    <property type="entry name" value="Transferase(Phosphotransferase) domain 1"/>
    <property type="match status" value="1"/>
</dbReference>
<dbReference type="PRINTS" id="PR01217">
    <property type="entry name" value="PRICHEXTENSN"/>
</dbReference>
<dbReference type="SUPFAM" id="SSF56112">
    <property type="entry name" value="Protein kinase-like (PK-like)"/>
    <property type="match status" value="1"/>
</dbReference>
<dbReference type="CDD" id="cd14014">
    <property type="entry name" value="STKc_PknB_like"/>
    <property type="match status" value="1"/>
</dbReference>
<keyword evidence="5" id="KW-1185">Reference proteome</keyword>
<dbReference type="EMBL" id="JBHRTI010000004">
    <property type="protein sequence ID" value="MFC3147612.1"/>
    <property type="molecule type" value="Genomic_DNA"/>
</dbReference>
<feature type="domain" description="Protein kinase" evidence="3">
    <location>
        <begin position="23"/>
        <end position="297"/>
    </location>
</feature>
<dbReference type="RefSeq" id="WP_377302871.1">
    <property type="nucleotide sequence ID" value="NZ_CP180191.1"/>
</dbReference>
<feature type="compositionally biased region" description="Basic and acidic residues" evidence="2">
    <location>
        <begin position="519"/>
        <end position="536"/>
    </location>
</feature>
<dbReference type="PROSITE" id="PS50011">
    <property type="entry name" value="PROTEIN_KINASE_DOM"/>
    <property type="match status" value="1"/>
</dbReference>
<dbReference type="Proteomes" id="UP001595556">
    <property type="component" value="Unassembled WGS sequence"/>
</dbReference>
<feature type="compositionally biased region" description="Low complexity" evidence="2">
    <location>
        <begin position="437"/>
        <end position="466"/>
    </location>
</feature>
<dbReference type="Pfam" id="PF00069">
    <property type="entry name" value="Pkinase"/>
    <property type="match status" value="1"/>
</dbReference>
<evidence type="ECO:0000256" key="2">
    <source>
        <dbReference type="SAM" id="MobiDB-lite"/>
    </source>
</evidence>
<dbReference type="InterPro" id="IPR017441">
    <property type="entry name" value="Protein_kinase_ATP_BS"/>
</dbReference>
<dbReference type="InterPro" id="IPR011009">
    <property type="entry name" value="Kinase-like_dom_sf"/>
</dbReference>
<sequence length="768" mass="79849">MSTEHGAGEGHHVLPAGTRISEFEIKSVIGEGGFGTVYLCFDTSLHRTVALKEYLPGALATRNSVSKVVVKSERHKETFEAGMRSFINEARLLAQFDHGALVKVYRFWEANGTAYMVMPYYEGVNLRQILKSEPEAIDEPWLRSMLVPLLDALENLHNQNIFHRDIAPDNIMILRTGAPVLLDFGAARRVISDMTQALTVILKPGFAPVEQYADDAGMKQGPWTDIYALCAVLYYCVTGKPPAASVTRLLKDPMTPLATDPAYARFSKEFLAAIDAGLAVKPEDRPQSMAAFRHLLGIQTIKPVAAPSAETQFPRSGFGPTVFPVTGAKPPAPPTESFAIPSAEFEAALGGAPAPAPAAPPPVFEADQTIIVSNPMSLSGAAAAASAAAAKAAAGVPAQSPAALAPTPAAPSPAAPQPAFDPDLTRVLSPSQSAQFAAAATTPPAAAAPAPTPAALSPAPAPAATAPMPPAPAPKPVPPAPAPAPVVKPATPEPMPVAQQSAIKKLQEIQAREKAILEAAEKATAKPADKPADKPHAPATEKPADKPKAAAAASPHSAKKSDGKGGMIAAGAVVVIGLVAGGAWMATSSKPAPAPVLTPEQQVASVPSPTPAPAPAPAPTEPPAQPQQTPTADPQPAPAPAPTPAPQSDPQAEKLDWDKTNKTNIAQVEAFLKKYPDGALRAEAQKVLDELKSTGRAKLLAKPWANVVITGPDGFKRELVVPGPDDNPRLPVGKYEARFSNPAKPDQVVVRQFDVVGGRSGTVPSVNF</sequence>
<keyword evidence="1" id="KW-0067">ATP-binding</keyword>
<evidence type="ECO:0000259" key="3">
    <source>
        <dbReference type="PROSITE" id="PS50011"/>
    </source>
</evidence>
<gene>
    <name evidence="4" type="ORF">ACFOEN_08155</name>
</gene>
<feature type="compositionally biased region" description="Pro residues" evidence="2">
    <location>
        <begin position="467"/>
        <end position="495"/>
    </location>
</feature>
<feature type="region of interest" description="Disordered" evidence="2">
    <location>
        <begin position="401"/>
        <end position="501"/>
    </location>
</feature>
<keyword evidence="4" id="KW-0808">Transferase</keyword>
<accession>A0ABV7H8B9</accession>